<keyword evidence="1" id="KW-1133">Transmembrane helix</keyword>
<evidence type="ECO:0000256" key="1">
    <source>
        <dbReference type="SAM" id="Phobius"/>
    </source>
</evidence>
<sequence length="356" mass="41858">MQKINRKYILPLFLLVQIVVVKTLGRFPAFIEEYYSKGWYEKIAWFNRTVFGSIPFSFGDIIYSVLIILLIRWIWMNRKGFFKNWKTNGLTVLSWISVFYFFFHVLWGMNYYRIPLHEKLNIEKEYTEEELIAFTEKMIAKTNALQLQLSGNDSTAVNVPYSNEEIFELAQNGYKNLPQALQEFQYENKSIKPSLLRYLLSYMGFGGYLNPFTNEAQVNTLKPNFTLPMTTCHEMGHQVGIGSESECNFIGFVTATHNEDLYFQYSAYSIITRYCLANLEQIEEGKGKLYFEKLNKGVVKNYDEHEAFWEKYHTPIDTFFEFFYNNFLKANQQEGIVSYSKFVGLAIGFERVDSVQ</sequence>
<dbReference type="RefSeq" id="WP_072785566.1">
    <property type="nucleotide sequence ID" value="NZ_CP045292.1"/>
</dbReference>
<feature type="transmembrane region" description="Helical" evidence="1">
    <location>
        <begin position="12"/>
        <end position="31"/>
    </location>
</feature>
<dbReference type="AlphaFoldDB" id="A0A1M6LH33"/>
<keyword evidence="1" id="KW-0812">Transmembrane</keyword>
<gene>
    <name evidence="2" type="ORF">SAMN05444337_2490</name>
</gene>
<keyword evidence="1" id="KW-0472">Membrane</keyword>
<dbReference type="EMBL" id="FQZH01000005">
    <property type="protein sequence ID" value="SHJ70514.1"/>
    <property type="molecule type" value="Genomic_DNA"/>
</dbReference>
<feature type="transmembrane region" description="Helical" evidence="1">
    <location>
        <begin position="51"/>
        <end position="75"/>
    </location>
</feature>
<dbReference type="STRING" id="683124.SAMN05444337_2490"/>
<name>A0A1M6LH33_9FLAO</name>
<evidence type="ECO:0008006" key="4">
    <source>
        <dbReference type="Google" id="ProtNLM"/>
    </source>
</evidence>
<evidence type="ECO:0000313" key="3">
    <source>
        <dbReference type="Proteomes" id="UP000184232"/>
    </source>
</evidence>
<proteinExistence type="predicted"/>
<keyword evidence="3" id="KW-1185">Reference proteome</keyword>
<dbReference type="Pfam" id="PF12725">
    <property type="entry name" value="DUF3810"/>
    <property type="match status" value="1"/>
</dbReference>
<dbReference type="Proteomes" id="UP000184232">
    <property type="component" value="Unassembled WGS sequence"/>
</dbReference>
<dbReference type="InterPro" id="IPR024294">
    <property type="entry name" value="DUF3810"/>
</dbReference>
<organism evidence="2 3">
    <name type="scientific">Flavobacterium haoranii</name>
    <dbReference type="NCBI Taxonomy" id="683124"/>
    <lineage>
        <taxon>Bacteria</taxon>
        <taxon>Pseudomonadati</taxon>
        <taxon>Bacteroidota</taxon>
        <taxon>Flavobacteriia</taxon>
        <taxon>Flavobacteriales</taxon>
        <taxon>Flavobacteriaceae</taxon>
        <taxon>Flavobacterium</taxon>
    </lineage>
</organism>
<reference evidence="2 3" key="1">
    <citation type="submission" date="2016-11" db="EMBL/GenBank/DDBJ databases">
        <authorList>
            <person name="Jaros S."/>
            <person name="Januszkiewicz K."/>
            <person name="Wedrychowicz H."/>
        </authorList>
    </citation>
    <scope>NUCLEOTIDE SEQUENCE [LARGE SCALE GENOMIC DNA]</scope>
    <source>
        <strain evidence="2 3">DSM 22807</strain>
    </source>
</reference>
<evidence type="ECO:0000313" key="2">
    <source>
        <dbReference type="EMBL" id="SHJ70514.1"/>
    </source>
</evidence>
<feature type="transmembrane region" description="Helical" evidence="1">
    <location>
        <begin position="87"/>
        <end position="107"/>
    </location>
</feature>
<accession>A0A1M6LH33</accession>
<protein>
    <recommendedName>
        <fullName evidence="4">Amino acid permease</fullName>
    </recommendedName>
</protein>